<evidence type="ECO:0000313" key="2">
    <source>
        <dbReference type="Proteomes" id="UP001215712"/>
    </source>
</evidence>
<organism evidence="1 2">
    <name type="scientific">Penicillium malachiteum</name>
    <dbReference type="NCBI Taxonomy" id="1324776"/>
    <lineage>
        <taxon>Eukaryota</taxon>
        <taxon>Fungi</taxon>
        <taxon>Dikarya</taxon>
        <taxon>Ascomycota</taxon>
        <taxon>Pezizomycotina</taxon>
        <taxon>Eurotiomycetes</taxon>
        <taxon>Eurotiomycetidae</taxon>
        <taxon>Eurotiales</taxon>
        <taxon>Aspergillaceae</taxon>
        <taxon>Penicillium</taxon>
    </lineage>
</organism>
<dbReference type="AlphaFoldDB" id="A0AAD6HQ79"/>
<dbReference type="Proteomes" id="UP001215712">
    <property type="component" value="Unassembled WGS sequence"/>
</dbReference>
<accession>A0AAD6HQ79</accession>
<gene>
    <name evidence="1" type="ORF">N7493_003448</name>
</gene>
<comment type="caution">
    <text evidence="1">The sequence shown here is derived from an EMBL/GenBank/DDBJ whole genome shotgun (WGS) entry which is preliminary data.</text>
</comment>
<name>A0AAD6HQ79_9EURO</name>
<protein>
    <submittedName>
        <fullName evidence="1">Uncharacterized protein</fullName>
    </submittedName>
</protein>
<keyword evidence="2" id="KW-1185">Reference proteome</keyword>
<reference evidence="1" key="2">
    <citation type="submission" date="2023-01" db="EMBL/GenBank/DDBJ databases">
        <authorList>
            <person name="Petersen C."/>
        </authorList>
    </citation>
    <scope>NUCLEOTIDE SEQUENCE</scope>
    <source>
        <strain evidence="1">IBT 17514</strain>
    </source>
</reference>
<proteinExistence type="predicted"/>
<dbReference type="EMBL" id="JAQJAN010000004">
    <property type="protein sequence ID" value="KAJ5731967.1"/>
    <property type="molecule type" value="Genomic_DNA"/>
</dbReference>
<evidence type="ECO:0000313" key="1">
    <source>
        <dbReference type="EMBL" id="KAJ5731967.1"/>
    </source>
</evidence>
<sequence length="67" mass="7433">MQDVVIVNASSDLIPSPEDLEIIIHYELEIADFHKNPSRFLESFLAQSLEGGVKSPTDASTRYNKVG</sequence>
<reference evidence="1" key="1">
    <citation type="journal article" date="2023" name="IMA Fungus">
        <title>Comparative genomic study of the Penicillium genus elucidates a diverse pangenome and 15 lateral gene transfer events.</title>
        <authorList>
            <person name="Petersen C."/>
            <person name="Sorensen T."/>
            <person name="Nielsen M.R."/>
            <person name="Sondergaard T.E."/>
            <person name="Sorensen J.L."/>
            <person name="Fitzpatrick D.A."/>
            <person name="Frisvad J.C."/>
            <person name="Nielsen K.L."/>
        </authorList>
    </citation>
    <scope>NUCLEOTIDE SEQUENCE</scope>
    <source>
        <strain evidence="1">IBT 17514</strain>
    </source>
</reference>